<evidence type="ECO:0000313" key="3">
    <source>
        <dbReference type="EMBL" id="SBR79204.1"/>
    </source>
</evidence>
<feature type="region of interest" description="Disordered" evidence="1">
    <location>
        <begin position="29"/>
        <end position="56"/>
    </location>
</feature>
<feature type="signal peptide" evidence="2">
    <location>
        <begin position="1"/>
        <end position="16"/>
    </location>
</feature>
<feature type="compositionally biased region" description="Low complexity" evidence="1">
    <location>
        <begin position="30"/>
        <end position="40"/>
    </location>
</feature>
<feature type="non-terminal residue" evidence="3">
    <location>
        <position position="1"/>
    </location>
</feature>
<accession>A0A1A8PDT2</accession>
<organism evidence="3">
    <name type="scientific">Nothobranchius rachovii</name>
    <name type="common">bluefin notho</name>
    <dbReference type="NCBI Taxonomy" id="451742"/>
    <lineage>
        <taxon>Eukaryota</taxon>
        <taxon>Metazoa</taxon>
        <taxon>Chordata</taxon>
        <taxon>Craniata</taxon>
        <taxon>Vertebrata</taxon>
        <taxon>Euteleostomi</taxon>
        <taxon>Actinopterygii</taxon>
        <taxon>Neopterygii</taxon>
        <taxon>Teleostei</taxon>
        <taxon>Neoteleostei</taxon>
        <taxon>Acanthomorphata</taxon>
        <taxon>Ovalentaria</taxon>
        <taxon>Atherinomorphae</taxon>
        <taxon>Cyprinodontiformes</taxon>
        <taxon>Nothobranchiidae</taxon>
        <taxon>Nothobranchius</taxon>
    </lineage>
</organism>
<gene>
    <name evidence="3" type="primary">Nfu_g_1_023978</name>
</gene>
<proteinExistence type="predicted"/>
<feature type="chain" id="PRO_5008376285" evidence="2">
    <location>
        <begin position="17"/>
        <end position="170"/>
    </location>
</feature>
<dbReference type="EMBL" id="HAEH01006430">
    <property type="protein sequence ID" value="SBR79204.1"/>
    <property type="molecule type" value="Transcribed_RNA"/>
</dbReference>
<evidence type="ECO:0000256" key="1">
    <source>
        <dbReference type="SAM" id="MobiDB-lite"/>
    </source>
</evidence>
<name>A0A1A8PDT2_9TELE</name>
<protein>
    <submittedName>
        <fullName evidence="3">Uncharacterized protein</fullName>
    </submittedName>
</protein>
<evidence type="ECO:0000256" key="2">
    <source>
        <dbReference type="SAM" id="SignalP"/>
    </source>
</evidence>
<keyword evidence="2" id="KW-0732">Signal</keyword>
<dbReference type="AlphaFoldDB" id="A0A1A8PDT2"/>
<reference evidence="3" key="1">
    <citation type="submission" date="2016-05" db="EMBL/GenBank/DDBJ databases">
        <authorList>
            <person name="Lavstsen T."/>
            <person name="Jespersen J.S."/>
        </authorList>
    </citation>
    <scope>NUCLEOTIDE SEQUENCE</scope>
    <source>
        <tissue evidence="3">Brain</tissue>
    </source>
</reference>
<reference evidence="3" key="2">
    <citation type="submission" date="2016-06" db="EMBL/GenBank/DDBJ databases">
        <title>The genome of a short-lived fish provides insights into sex chromosome evolution and the genetic control of aging.</title>
        <authorList>
            <person name="Reichwald K."/>
            <person name="Felder M."/>
            <person name="Petzold A."/>
            <person name="Koch P."/>
            <person name="Groth M."/>
            <person name="Platzer M."/>
        </authorList>
    </citation>
    <scope>NUCLEOTIDE SEQUENCE</scope>
    <source>
        <tissue evidence="3">Brain</tissue>
    </source>
</reference>
<sequence>ILLLTVILLCIPLAILFLCNDLPLPPSSPTSPATTLPAPTVRSPPPIDRPKRSLSLPSPSCTSDFIYRAIAVTLCIPLSTATTVTLPYDALPSAHGQPTPSDFKEHTWYLTLGDYTQWKWPNVVAETGDDWSSYSKGVATTWRTRIKLIKQGGSKIGPLTFMINPIHSLG</sequence>
<feature type="non-terminal residue" evidence="3">
    <location>
        <position position="170"/>
    </location>
</feature>